<proteinExistence type="predicted"/>
<comment type="caution">
    <text evidence="1">The sequence shown here is derived from an EMBL/GenBank/DDBJ whole genome shotgun (WGS) entry which is preliminary data.</text>
</comment>
<dbReference type="EMBL" id="RBPX01000455">
    <property type="protein sequence ID" value="RMO54693.1"/>
    <property type="molecule type" value="Genomic_DNA"/>
</dbReference>
<reference evidence="1 2" key="1">
    <citation type="submission" date="2018-08" db="EMBL/GenBank/DDBJ databases">
        <title>Recombination of ecologically and evolutionarily significant loci maintains genetic cohesion in the Pseudomonas syringae species complex.</title>
        <authorList>
            <person name="Dillon M."/>
            <person name="Thakur S."/>
            <person name="Almeida R.N.D."/>
            <person name="Weir B.S."/>
            <person name="Guttman D.S."/>
        </authorList>
    </citation>
    <scope>NUCLEOTIDE SEQUENCE [LARGE SCALE GENOMIC DNA]</scope>
    <source>
        <strain evidence="1 2">ICMP 4388</strain>
    </source>
</reference>
<evidence type="ECO:0000313" key="1">
    <source>
        <dbReference type="EMBL" id="RMO54693.1"/>
    </source>
</evidence>
<dbReference type="Proteomes" id="UP000274541">
    <property type="component" value="Unassembled WGS sequence"/>
</dbReference>
<evidence type="ECO:0000313" key="2">
    <source>
        <dbReference type="Proteomes" id="UP000274541"/>
    </source>
</evidence>
<protein>
    <submittedName>
        <fullName evidence="1">Uncharacterized protein</fullName>
    </submittedName>
</protein>
<gene>
    <name evidence="1" type="ORF">ALQ37_200075</name>
</gene>
<sequence length="114" mass="12568">MPASFKFASIPCGLSNRCQNVSYRPRAGFHPGATAQPHIVADAARLRWHLGRMNASVWSRTIVSFGSGYGERLASRFWSVVAGLDGHSRPTQLKTVFSESVVLSLAFNREPTYN</sequence>
<accession>A0A3M3WC50</accession>
<dbReference type="AlphaFoldDB" id="A0A3M3WC50"/>
<name>A0A3M3WC50_PSEAP</name>
<organism evidence="1 2">
    <name type="scientific">Pseudomonas syringae pv. aptata</name>
    <dbReference type="NCBI Taxonomy" id="83167"/>
    <lineage>
        <taxon>Bacteria</taxon>
        <taxon>Pseudomonadati</taxon>
        <taxon>Pseudomonadota</taxon>
        <taxon>Gammaproteobacteria</taxon>
        <taxon>Pseudomonadales</taxon>
        <taxon>Pseudomonadaceae</taxon>
        <taxon>Pseudomonas</taxon>
        <taxon>Pseudomonas syringae</taxon>
    </lineage>
</organism>